<evidence type="ECO:0000313" key="1">
    <source>
        <dbReference type="EMBL" id="MFD1014644.1"/>
    </source>
</evidence>
<reference evidence="2" key="1">
    <citation type="journal article" date="2014" name="Int. J. Syst. Evol. Microbiol.">
        <title>Complete genome of a new Firmicutes species belonging to the dominant human colonic microbiota ('Ruminococcus bicirculans') reveals two chromosomes and a selective capacity to utilize plant glucans.</title>
        <authorList>
            <consortium name="NISC Comparative Sequencing Program"/>
            <person name="Wegmann U."/>
            <person name="Louis P."/>
            <person name="Goesmann A."/>
            <person name="Henrissat B."/>
            <person name="Duncan S.H."/>
            <person name="Flint H.J."/>
        </authorList>
    </citation>
    <scope>NUCLEOTIDE SEQUENCE</scope>
    <source>
        <strain evidence="2">CCUG 56098</strain>
    </source>
</reference>
<accession>A0ABW3KQ19</accession>
<protein>
    <submittedName>
        <fullName evidence="2">Uncharacterized protein</fullName>
    </submittedName>
</protein>
<reference evidence="2" key="3">
    <citation type="submission" date="2024-09" db="EMBL/GenBank/DDBJ databases">
        <authorList>
            <person name="Sun Q."/>
            <person name="Mori K."/>
        </authorList>
    </citation>
    <scope>NUCLEOTIDE SEQUENCE</scope>
    <source>
        <strain evidence="2">CCUG 56098</strain>
    </source>
</reference>
<dbReference type="Proteomes" id="UP001597086">
    <property type="component" value="Unassembled WGS sequence"/>
</dbReference>
<evidence type="ECO:0000313" key="3">
    <source>
        <dbReference type="Proteomes" id="UP001597086"/>
    </source>
</evidence>
<proteinExistence type="predicted"/>
<reference evidence="3" key="2">
    <citation type="journal article" date="2019" name="Int. J. Syst. Evol. Microbiol.">
        <title>The Global Catalogue of Microorganisms (GCM) 10K type strain sequencing project: providing services to taxonomists for standard genome sequencing and annotation.</title>
        <authorList>
            <consortium name="The Broad Institute Genomics Platform"/>
            <consortium name="The Broad Institute Genome Sequencing Center for Infectious Disease"/>
            <person name="Wu L."/>
            <person name="Ma J."/>
        </authorList>
    </citation>
    <scope>NUCLEOTIDE SEQUENCE [LARGE SCALE GENOMIC DNA]</scope>
    <source>
        <strain evidence="3">CCUG 56098</strain>
    </source>
</reference>
<organism evidence="2 3">
    <name type="scientific">Winogradskyella rapida</name>
    <dbReference type="NCBI Taxonomy" id="549701"/>
    <lineage>
        <taxon>Bacteria</taxon>
        <taxon>Pseudomonadati</taxon>
        <taxon>Bacteroidota</taxon>
        <taxon>Flavobacteriia</taxon>
        <taxon>Flavobacteriales</taxon>
        <taxon>Flavobacteriaceae</taxon>
        <taxon>Winogradskyella</taxon>
    </lineage>
</organism>
<sequence length="282" mass="33130">MKKNITILLILFLTISSCHSQIPIKKYRTEIEKLNTEKQISEYWNKLHKIDQEILVNTRELRIADSISISNMIKTALIFDIHGTKGYNSNGYSGFVPILNLSHNQIGQSQIAYWPIIEECKEIGGAIESFGGKYPAYQLESVTLTFYNYSVFNQEEKYPNLIKKMSELKTDDIVNELLKTYEYQNELRKLSEVAKLNSWHLQNHRDRIDEGEFSIVKMSDDNLYLKKYERIQKLELLKTNNASKEYRIINEPFGWKYVYREDGSLSLIDEKDNELINYTLIK</sequence>
<dbReference type="EMBL" id="JBHTKM010000013">
    <property type="protein sequence ID" value="MFD1015025.1"/>
    <property type="molecule type" value="Genomic_DNA"/>
</dbReference>
<dbReference type="EMBL" id="JBHTKM010000005">
    <property type="protein sequence ID" value="MFD1014644.1"/>
    <property type="molecule type" value="Genomic_DNA"/>
</dbReference>
<comment type="caution">
    <text evidence="2">The sequence shown here is derived from an EMBL/GenBank/DDBJ whole genome shotgun (WGS) entry which is preliminary data.</text>
</comment>
<name>A0ABW3KQ19_9FLAO</name>
<keyword evidence="3" id="KW-1185">Reference proteome</keyword>
<dbReference type="PROSITE" id="PS51257">
    <property type="entry name" value="PROKAR_LIPOPROTEIN"/>
    <property type="match status" value="1"/>
</dbReference>
<gene>
    <name evidence="1" type="ORF">ACFQ13_01815</name>
    <name evidence="2" type="ORF">ACFQ13_03735</name>
</gene>
<dbReference type="RefSeq" id="WP_386113415.1">
    <property type="nucleotide sequence ID" value="NZ_JBHTKM010000005.1"/>
</dbReference>
<evidence type="ECO:0000313" key="2">
    <source>
        <dbReference type="EMBL" id="MFD1015025.1"/>
    </source>
</evidence>